<dbReference type="InParanoid" id="A0A0B2UEA5"/>
<keyword evidence="1" id="KW-0175">Coiled coil</keyword>
<name>A0A0B2UEA5_9MICR</name>
<feature type="region of interest" description="Disordered" evidence="2">
    <location>
        <begin position="667"/>
        <end position="689"/>
    </location>
</feature>
<accession>A0A0B2UEA5</accession>
<dbReference type="EMBL" id="JOKQ01000008">
    <property type="protein sequence ID" value="KHN69416.1"/>
    <property type="molecule type" value="Genomic_DNA"/>
</dbReference>
<reference evidence="4 5" key="1">
    <citation type="journal article" date="2014" name="MBio">
        <title>The Ordospora colligata genome; evolution of extreme reduction in microsporidia and host-to-parasite horizontal gene transfer.</title>
        <authorList>
            <person name="Pombert J.-F."/>
            <person name="Haag K.L."/>
            <person name="Beidas S."/>
            <person name="Ebert D."/>
            <person name="Keeling P.J."/>
        </authorList>
    </citation>
    <scope>NUCLEOTIDE SEQUENCE [LARGE SCALE GENOMIC DNA]</scope>
    <source>
        <strain evidence="4 5">OC4</strain>
    </source>
</reference>
<feature type="chain" id="PRO_5002078862" evidence="3">
    <location>
        <begin position="20"/>
        <end position="1009"/>
    </location>
</feature>
<dbReference type="GeneID" id="26262196"/>
<evidence type="ECO:0000256" key="3">
    <source>
        <dbReference type="SAM" id="SignalP"/>
    </source>
</evidence>
<proteinExistence type="predicted"/>
<dbReference type="AlphaFoldDB" id="A0A0B2UEA5"/>
<evidence type="ECO:0000256" key="2">
    <source>
        <dbReference type="SAM" id="MobiDB-lite"/>
    </source>
</evidence>
<keyword evidence="5" id="KW-1185">Reference proteome</keyword>
<dbReference type="VEuPathDB" id="MicrosporidiaDB:M896_081560"/>
<sequence>MNAVLIIELLMATCIATQGMVVPGTSPLNRTLSCKCIEDDLKCKDACSKSGIAASDNALRIMQIQSPSGTVITKTIHADEKPFVKFVEKKISKNIYGSGYTPNADGGNGSAQAMATFLTDALPTKTSENIVYKGDIASYNGTSYRACDLYDWAAKIRANGQYMSMSDELKTLYNSITENSNLGGMCARKSSVIELPKVIQNIDNKRSVPDTSTEEMPSHSLTNLNEPVIIERNNVIPVFIRDSDVFHNIYPERYTQKDDPRMLLNQDTGVSVSTITLRTTTTTTTTKARLIEQAEDMASKKMKTQTIITTRTITRHPRVSRGMRDLTTTILKTMYVDRDGMDSKIETDDRAESESSAFSAAALENKTKNGFKNKKYKPSTQKLMEFDLLEQIKSLLDSETHNANKKIVTTIVPDKPSIAELLHHQSPESALYTVPHTTTLTISKEHTTTVYKSVPEPSNKGYLESMHKDRMPMEYEDAFKELLKGVSEFMKINKALPSTKESILNGKNVATKKLTTTVVETVTKTKNVHDSILSQSQSIALPSVATVLNIPHASQTKEDEEHSIIMSKYEKKVEELMKRISMNEEREQKLIDMILTMERNKNMKNEQNEFEMIRVHDKDTMDEEHIESSVYLPRYLKHMEGLNDIKKYGAKVPGLHDDRANDIGMYNGISSSKDIDSVSENEDKEAEKDSIKSIMSVLSIERLSTHEFDTKRQKLPKENEHHASAMKNKYNLKSVYADEPEILRYGKKNGKKKIARDISKNDEDRVMIESVVDVLKGLKETLTEHEVVTKTVISTVAKELDKDMHISVVSSVVEDQVRRLERELDGFEEKVEAVVGKKLKEFKMHRNADRSHNDEIVSVVLPVISRSVIGTSDEDTTEKESKSKRMRTRMVTVIESKESISKDASISTVYNEIPKVAYSRIESYVKQPESVCLESIDAKSLDGKSMDDVVLDIKQKKIPNDSLLISDEIVIDEIVEKLTPFVNGINMSSISADQTQNEGESTVASISVG</sequence>
<protein>
    <submittedName>
        <fullName evidence="4">Uncharacterized protein</fullName>
    </submittedName>
</protein>
<feature type="signal peptide" evidence="3">
    <location>
        <begin position="1"/>
        <end position="19"/>
    </location>
</feature>
<dbReference type="HOGENOM" id="CLU_310798_0_0_1"/>
<evidence type="ECO:0000313" key="5">
    <source>
        <dbReference type="Proteomes" id="UP000031056"/>
    </source>
</evidence>
<dbReference type="RefSeq" id="XP_014563458.1">
    <property type="nucleotide sequence ID" value="XM_014707972.1"/>
</dbReference>
<feature type="coiled-coil region" evidence="1">
    <location>
        <begin position="810"/>
        <end position="837"/>
    </location>
</feature>
<dbReference type="OrthoDB" id="2194588at2759"/>
<keyword evidence="3" id="KW-0732">Signal</keyword>
<evidence type="ECO:0000256" key="1">
    <source>
        <dbReference type="SAM" id="Coils"/>
    </source>
</evidence>
<comment type="caution">
    <text evidence="4">The sequence shown here is derived from an EMBL/GenBank/DDBJ whole genome shotgun (WGS) entry which is preliminary data.</text>
</comment>
<gene>
    <name evidence="4" type="ORF">M896_081560</name>
</gene>
<organism evidence="4 5">
    <name type="scientific">Ordospora colligata OC4</name>
    <dbReference type="NCBI Taxonomy" id="1354746"/>
    <lineage>
        <taxon>Eukaryota</taxon>
        <taxon>Fungi</taxon>
        <taxon>Fungi incertae sedis</taxon>
        <taxon>Microsporidia</taxon>
        <taxon>Ordosporidae</taxon>
        <taxon>Ordospora</taxon>
    </lineage>
</organism>
<dbReference type="Proteomes" id="UP000031056">
    <property type="component" value="Unassembled WGS sequence"/>
</dbReference>
<evidence type="ECO:0000313" key="4">
    <source>
        <dbReference type="EMBL" id="KHN69416.1"/>
    </source>
</evidence>